<dbReference type="EMBL" id="CAJNOW010000865">
    <property type="protein sequence ID" value="CAF1296731.1"/>
    <property type="molecule type" value="Genomic_DNA"/>
</dbReference>
<accession>A0A815D6Q3</accession>
<dbReference type="OrthoDB" id="10574702at2759"/>
<reference evidence="2" key="1">
    <citation type="submission" date="2021-02" db="EMBL/GenBank/DDBJ databases">
        <authorList>
            <person name="Nowell W R."/>
        </authorList>
    </citation>
    <scope>NUCLEOTIDE SEQUENCE</scope>
</reference>
<dbReference type="Proteomes" id="UP000663834">
    <property type="component" value="Unassembled WGS sequence"/>
</dbReference>
<comment type="caution">
    <text evidence="2">The sequence shown here is derived from an EMBL/GenBank/DDBJ whole genome shotgun (WGS) entry which is preliminary data.</text>
</comment>
<protein>
    <submittedName>
        <fullName evidence="2">Uncharacterized protein</fullName>
    </submittedName>
</protein>
<proteinExistence type="predicted"/>
<name>A0A815D6Q3_9BILA</name>
<feature type="compositionally biased region" description="Polar residues" evidence="1">
    <location>
        <begin position="58"/>
        <end position="81"/>
    </location>
</feature>
<dbReference type="AlphaFoldDB" id="A0A815D6Q3"/>
<evidence type="ECO:0000313" key="3">
    <source>
        <dbReference type="Proteomes" id="UP000663834"/>
    </source>
</evidence>
<feature type="compositionally biased region" description="Low complexity" evidence="1">
    <location>
        <begin position="47"/>
        <end position="57"/>
    </location>
</feature>
<evidence type="ECO:0000313" key="2">
    <source>
        <dbReference type="EMBL" id="CAF1296731.1"/>
    </source>
</evidence>
<feature type="region of interest" description="Disordered" evidence="1">
    <location>
        <begin position="44"/>
        <end position="83"/>
    </location>
</feature>
<sequence>MTTIPEDRFTQKVFHSIAEAFLQGVMTFPKNEKIENEYSYQYFTEPSSSSSSNSVSSGNKQQATLSTTKTEEGTPNSPSSQKRSRILIIIKRFENLLDSKELMSRQQDLNNHIPLHIARLQQLENQLK</sequence>
<evidence type="ECO:0000256" key="1">
    <source>
        <dbReference type="SAM" id="MobiDB-lite"/>
    </source>
</evidence>
<organism evidence="2 3">
    <name type="scientific">Rotaria magnacalcarata</name>
    <dbReference type="NCBI Taxonomy" id="392030"/>
    <lineage>
        <taxon>Eukaryota</taxon>
        <taxon>Metazoa</taxon>
        <taxon>Spiralia</taxon>
        <taxon>Gnathifera</taxon>
        <taxon>Rotifera</taxon>
        <taxon>Eurotatoria</taxon>
        <taxon>Bdelloidea</taxon>
        <taxon>Philodinida</taxon>
        <taxon>Philodinidae</taxon>
        <taxon>Rotaria</taxon>
    </lineage>
</organism>
<gene>
    <name evidence="2" type="ORF">KQP761_LOCUS4563</name>
</gene>